<keyword evidence="10" id="KW-1185">Reference proteome</keyword>
<dbReference type="InterPro" id="IPR007185">
    <property type="entry name" value="DNA_pol_a/d/e_bsu"/>
</dbReference>
<dbReference type="GO" id="GO:0008622">
    <property type="term" value="C:epsilon DNA polymerase complex"/>
    <property type="evidence" value="ECO:0007669"/>
    <property type="project" value="InterPro"/>
</dbReference>
<dbReference type="GO" id="GO:0003677">
    <property type="term" value="F:DNA binding"/>
    <property type="evidence" value="ECO:0007669"/>
    <property type="project" value="UniProtKB-KW"/>
</dbReference>
<dbReference type="Gene3D" id="1.25.40.10">
    <property type="entry name" value="Tetratricopeptide repeat domain"/>
    <property type="match status" value="1"/>
</dbReference>
<dbReference type="eggNOG" id="KOG2610">
    <property type="taxonomic scope" value="Eukaryota"/>
</dbReference>
<dbReference type="EnsemblProtists" id="PYU1_T005516">
    <property type="protein sequence ID" value="PYU1_T005516"/>
    <property type="gene ID" value="PYU1_G005505"/>
</dbReference>
<evidence type="ECO:0000256" key="1">
    <source>
        <dbReference type="ARBA" id="ARBA00004123"/>
    </source>
</evidence>
<organism evidence="9 10">
    <name type="scientific">Globisporangium ultimum (strain ATCC 200006 / CBS 805.95 / DAOM BR144)</name>
    <name type="common">Pythium ultimum</name>
    <dbReference type="NCBI Taxonomy" id="431595"/>
    <lineage>
        <taxon>Eukaryota</taxon>
        <taxon>Sar</taxon>
        <taxon>Stramenopiles</taxon>
        <taxon>Oomycota</taxon>
        <taxon>Peronosporomycetes</taxon>
        <taxon>Pythiales</taxon>
        <taxon>Pythiaceae</taxon>
        <taxon>Globisporangium</taxon>
    </lineage>
</organism>
<dbReference type="InterPro" id="IPR016266">
    <property type="entry name" value="POLE2"/>
</dbReference>
<keyword evidence="5" id="KW-0539">Nucleus</keyword>
<dbReference type="VEuPathDB" id="FungiDB:PYU1_G005505"/>
<evidence type="ECO:0000256" key="3">
    <source>
        <dbReference type="ARBA" id="ARBA00022705"/>
    </source>
</evidence>
<dbReference type="STRING" id="431595.K3WKM4"/>
<evidence type="ECO:0000259" key="7">
    <source>
        <dbReference type="Pfam" id="PF04042"/>
    </source>
</evidence>
<comment type="similarity">
    <text evidence="2">Belongs to the DNA polymerase epsilon subunit B family.</text>
</comment>
<dbReference type="InParanoid" id="K3WKM4"/>
<dbReference type="HOGENOM" id="CLU_331354_0_0_1"/>
<name>K3WKM4_GLOUD</name>
<feature type="domain" description="DNA polymerase epsilon subunit B N-terminal" evidence="8">
    <location>
        <begin position="454"/>
        <end position="517"/>
    </location>
</feature>
<dbReference type="Pfam" id="PF12213">
    <property type="entry name" value="Dpoe2NT"/>
    <property type="match status" value="1"/>
</dbReference>
<dbReference type="InterPro" id="IPR011990">
    <property type="entry name" value="TPR-like_helical_dom_sf"/>
</dbReference>
<dbReference type="Gene3D" id="1.10.8.60">
    <property type="match status" value="1"/>
</dbReference>
<evidence type="ECO:0000313" key="9">
    <source>
        <dbReference type="EnsemblProtists" id="PYU1_T005516"/>
    </source>
</evidence>
<dbReference type="Proteomes" id="UP000019132">
    <property type="component" value="Unassembled WGS sequence"/>
</dbReference>
<evidence type="ECO:0000256" key="2">
    <source>
        <dbReference type="ARBA" id="ARBA00009560"/>
    </source>
</evidence>
<evidence type="ECO:0000256" key="5">
    <source>
        <dbReference type="ARBA" id="ARBA00023242"/>
    </source>
</evidence>
<evidence type="ECO:0000256" key="6">
    <source>
        <dbReference type="ARBA" id="ARBA00032930"/>
    </source>
</evidence>
<feature type="domain" description="DNA polymerase alpha/delta/epsilon subunit B" evidence="7">
    <location>
        <begin position="718"/>
        <end position="924"/>
    </location>
</feature>
<protein>
    <recommendedName>
        <fullName evidence="6">DNA polymerase II subunit 2</fullName>
    </recommendedName>
</protein>
<dbReference type="PANTHER" id="PTHR12708">
    <property type="entry name" value="DNA POLYMERASE EPSILON SUBUNIT B"/>
    <property type="match status" value="1"/>
</dbReference>
<comment type="subcellular location">
    <subcellularLocation>
        <location evidence="1">Nucleus</location>
    </subcellularLocation>
</comment>
<dbReference type="GO" id="GO:0006261">
    <property type="term" value="P:DNA-templated DNA replication"/>
    <property type="evidence" value="ECO:0007669"/>
    <property type="project" value="InterPro"/>
</dbReference>
<proteinExistence type="inferred from homology"/>
<dbReference type="AlphaFoldDB" id="K3WKM4"/>
<evidence type="ECO:0000256" key="4">
    <source>
        <dbReference type="ARBA" id="ARBA00023125"/>
    </source>
</evidence>
<accession>K3WKM4</accession>
<evidence type="ECO:0000259" key="8">
    <source>
        <dbReference type="Pfam" id="PF12213"/>
    </source>
</evidence>
<reference evidence="10" key="1">
    <citation type="journal article" date="2010" name="Genome Biol.">
        <title>Genome sequence of the necrotrophic plant pathogen Pythium ultimum reveals original pathogenicity mechanisms and effector repertoire.</title>
        <authorList>
            <person name="Levesque C.A."/>
            <person name="Brouwer H."/>
            <person name="Cano L."/>
            <person name="Hamilton J.P."/>
            <person name="Holt C."/>
            <person name="Huitema E."/>
            <person name="Raffaele S."/>
            <person name="Robideau G.P."/>
            <person name="Thines M."/>
            <person name="Win J."/>
            <person name="Zerillo M.M."/>
            <person name="Beakes G.W."/>
            <person name="Boore J.L."/>
            <person name="Busam D."/>
            <person name="Dumas B."/>
            <person name="Ferriera S."/>
            <person name="Fuerstenberg S.I."/>
            <person name="Gachon C.M."/>
            <person name="Gaulin E."/>
            <person name="Govers F."/>
            <person name="Grenville-Briggs L."/>
            <person name="Horner N."/>
            <person name="Hostetler J."/>
            <person name="Jiang R.H."/>
            <person name="Johnson J."/>
            <person name="Krajaejun T."/>
            <person name="Lin H."/>
            <person name="Meijer H.J."/>
            <person name="Moore B."/>
            <person name="Morris P."/>
            <person name="Phuntmart V."/>
            <person name="Puiu D."/>
            <person name="Shetty J."/>
            <person name="Stajich J.E."/>
            <person name="Tripathy S."/>
            <person name="Wawra S."/>
            <person name="van West P."/>
            <person name="Whitty B.R."/>
            <person name="Coutinho P.M."/>
            <person name="Henrissat B."/>
            <person name="Martin F."/>
            <person name="Thomas P.D."/>
            <person name="Tyler B.M."/>
            <person name="De Vries R.P."/>
            <person name="Kamoun S."/>
            <person name="Yandell M."/>
            <person name="Tisserat N."/>
            <person name="Buell C.R."/>
        </authorList>
    </citation>
    <scope>NUCLEOTIDE SEQUENCE</scope>
    <source>
        <strain evidence="10">DAOM:BR144</strain>
    </source>
</reference>
<keyword evidence="4" id="KW-0238">DNA-binding</keyword>
<keyword evidence="3" id="KW-0235">DNA replication</keyword>
<evidence type="ECO:0000313" key="10">
    <source>
        <dbReference type="Proteomes" id="UP000019132"/>
    </source>
</evidence>
<dbReference type="GO" id="GO:0042276">
    <property type="term" value="P:error-prone translesion synthesis"/>
    <property type="evidence" value="ECO:0007669"/>
    <property type="project" value="TreeGrafter"/>
</dbReference>
<dbReference type="Pfam" id="PF04042">
    <property type="entry name" value="DNA_pol_E_B"/>
    <property type="match status" value="1"/>
</dbReference>
<dbReference type="EMBL" id="GL376633">
    <property type="status" value="NOT_ANNOTATED_CDS"/>
    <property type="molecule type" value="Genomic_DNA"/>
</dbReference>
<dbReference type="eggNOG" id="KOG3818">
    <property type="taxonomic scope" value="Eukaryota"/>
</dbReference>
<dbReference type="PANTHER" id="PTHR12708:SF0">
    <property type="entry name" value="DNA POLYMERASE EPSILON SUBUNIT 2"/>
    <property type="match status" value="1"/>
</dbReference>
<sequence length="961" mass="107955">MMQQMLRRRTAVACADRGRSLSILGTIFGIGEFEGARDQSLRATTSKLQAYDLALLEYVGMNSHPKHMLRKVLEDDENFLMGHVLVGASQCLSPLMHQDSLDAAAQASTAATLAQTNESTTVVEKLHVLALDAMVNGRYREATVIYETILLQDHRDLLALRCSFDLYLLLGHLLSMQAYGLQVDGKLDAAEHLTEKAISMNGNDRWAFHTMLHILEARGNANHGASYALQYREMFDNDGPLERHMYFQWALYLLDLGRYDRIEKFLEVNIFQQHTTELRQQLYDAWTSISEDEEEQRVMFSPITKIMYHSILSSFEEDAVPAIQRAPEKSVDLVQLEAKLGVPPIQFSFISSATVEFDAVFNGGEYEAATKLLLPVRGNLRILGGTPTEHEIVDLLLVECASRCEDLTLAKLLLNERLSLRSQSAQVWHTYSRVFESIGDSSALRDAQNMSYLRIFRACKLHGLSLHADALQRLAQELTNEPSLELDDVIYAIKNSIDKSKMTTSVVSLEALESALDTLLAVSSENQFDAIQVFNAFETPKLHYTSHTSSYELKSDAHRRIHAGPEHRINLLRDRFISVDLRVKRNKMFAPPAVAVSNTVEYIELSRIESLLGVTGVKRVIGMLGQDERKRVYLEDLTSRIYIDLKNATYTNGLFTINCVVLVEGEVIDDVLHVHDEPDLCVTSLEVLSGIDPLGVEVSAQQLEQIRELEAGDHHATFIVLSDVHLDDPQVMKHLDVLFQGLEAVMPSLFILMGDFMSSSIGGGVGSNSLQDLKEYFDELANLILKYPRLAEFSKFVLVPGPNDPGSSKAFPRHPVSTCPVSVRKYIVIFRDDLHQKMQRHALLPVLPDQDEDDVIDVDDENDGTRRRSTHVDVSKHLVKTIIDQAHLCPLPLMACPINWAFDSSLQLFPLPDVLILGDATEQFQLGYSSVAVFHPGPFHVDFSFVLYRPSTNATEFSRVE</sequence>
<reference evidence="10" key="2">
    <citation type="submission" date="2010-04" db="EMBL/GenBank/DDBJ databases">
        <authorList>
            <person name="Buell R."/>
            <person name="Hamilton J."/>
            <person name="Hostetler J."/>
        </authorList>
    </citation>
    <scope>NUCLEOTIDE SEQUENCE [LARGE SCALE GENOMIC DNA]</scope>
    <source>
        <strain evidence="10">DAOM:BR144</strain>
    </source>
</reference>
<dbReference type="SUPFAM" id="SSF48452">
    <property type="entry name" value="TPR-like"/>
    <property type="match status" value="1"/>
</dbReference>
<dbReference type="OMA" id="VANTIEY"/>
<reference evidence="9" key="3">
    <citation type="submission" date="2015-02" db="UniProtKB">
        <authorList>
            <consortium name="EnsemblProtists"/>
        </authorList>
    </citation>
    <scope>IDENTIFICATION</scope>
    <source>
        <strain evidence="9">DAOM BR144</strain>
    </source>
</reference>
<dbReference type="InterPro" id="IPR024639">
    <property type="entry name" value="DNA_pol_e_bsu_N"/>
</dbReference>